<dbReference type="OrthoDB" id="421226at2759"/>
<accession>A0A6A7BK80</accession>
<protein>
    <submittedName>
        <fullName evidence="1">Uncharacterized protein</fullName>
    </submittedName>
</protein>
<keyword evidence="2" id="KW-1185">Reference proteome</keyword>
<gene>
    <name evidence="1" type="ORF">T440DRAFT_165627</name>
</gene>
<sequence>MSSTVSIELGVGQFTSVLEEVFNPSTCETKIQYIHTRQAILANNINNAEPQPRIWDQMTL</sequence>
<name>A0A6A7BK80_9PLEO</name>
<dbReference type="Proteomes" id="UP000799423">
    <property type="component" value="Unassembled WGS sequence"/>
</dbReference>
<reference evidence="1" key="1">
    <citation type="submission" date="2020-01" db="EMBL/GenBank/DDBJ databases">
        <authorList>
            <consortium name="DOE Joint Genome Institute"/>
            <person name="Haridas S."/>
            <person name="Albert R."/>
            <person name="Binder M."/>
            <person name="Bloem J."/>
            <person name="Labutti K."/>
            <person name="Salamov A."/>
            <person name="Andreopoulos B."/>
            <person name="Baker S.E."/>
            <person name="Barry K."/>
            <person name="Bills G."/>
            <person name="Bluhm B.H."/>
            <person name="Cannon C."/>
            <person name="Castanera R."/>
            <person name="Culley D.E."/>
            <person name="Daum C."/>
            <person name="Ezra D."/>
            <person name="Gonzalez J.B."/>
            <person name="Henrissat B."/>
            <person name="Kuo A."/>
            <person name="Liang C."/>
            <person name="Lipzen A."/>
            <person name="Lutzoni F."/>
            <person name="Magnuson J."/>
            <person name="Mondo S."/>
            <person name="Nolan M."/>
            <person name="Ohm R."/>
            <person name="Pangilinan J."/>
            <person name="Park H.-J."/>
            <person name="Ramirez L."/>
            <person name="Alfaro M."/>
            <person name="Sun H."/>
            <person name="Tritt A."/>
            <person name="Yoshinaga Y."/>
            <person name="Zwiers L.-H."/>
            <person name="Turgeon B.G."/>
            <person name="Goodwin S.B."/>
            <person name="Spatafora J.W."/>
            <person name="Crous P.W."/>
            <person name="Grigoriev I.V."/>
        </authorList>
    </citation>
    <scope>NUCLEOTIDE SEQUENCE</scope>
    <source>
        <strain evidence="1">IPT5</strain>
    </source>
</reference>
<evidence type="ECO:0000313" key="1">
    <source>
        <dbReference type="EMBL" id="KAF2855870.1"/>
    </source>
</evidence>
<proteinExistence type="predicted"/>
<evidence type="ECO:0000313" key="2">
    <source>
        <dbReference type="Proteomes" id="UP000799423"/>
    </source>
</evidence>
<organism evidence="1 2">
    <name type="scientific">Plenodomus tracheiphilus IPT5</name>
    <dbReference type="NCBI Taxonomy" id="1408161"/>
    <lineage>
        <taxon>Eukaryota</taxon>
        <taxon>Fungi</taxon>
        <taxon>Dikarya</taxon>
        <taxon>Ascomycota</taxon>
        <taxon>Pezizomycotina</taxon>
        <taxon>Dothideomycetes</taxon>
        <taxon>Pleosporomycetidae</taxon>
        <taxon>Pleosporales</taxon>
        <taxon>Pleosporineae</taxon>
        <taxon>Leptosphaeriaceae</taxon>
        <taxon>Plenodomus</taxon>
    </lineage>
</organism>
<dbReference type="AlphaFoldDB" id="A0A6A7BK80"/>
<dbReference type="EMBL" id="MU006290">
    <property type="protein sequence ID" value="KAF2855870.1"/>
    <property type="molecule type" value="Genomic_DNA"/>
</dbReference>